<protein>
    <submittedName>
        <fullName evidence="1">Uncharacterized protein</fullName>
    </submittedName>
</protein>
<comment type="caution">
    <text evidence="1">The sequence shown here is derived from an EMBL/GenBank/DDBJ whole genome shotgun (WGS) entry which is preliminary data.</text>
</comment>
<name>A0ACC2K1B7_9PEZI</name>
<organism evidence="1 2">
    <name type="scientific">Lasiodiplodia mahajangana</name>
    <dbReference type="NCBI Taxonomy" id="1108764"/>
    <lineage>
        <taxon>Eukaryota</taxon>
        <taxon>Fungi</taxon>
        <taxon>Dikarya</taxon>
        <taxon>Ascomycota</taxon>
        <taxon>Pezizomycotina</taxon>
        <taxon>Dothideomycetes</taxon>
        <taxon>Dothideomycetes incertae sedis</taxon>
        <taxon>Botryosphaeriales</taxon>
        <taxon>Botryosphaeriaceae</taxon>
        <taxon>Lasiodiplodia</taxon>
    </lineage>
</organism>
<sequence length="691" mass="76044">MVIPRLRRDPPSRPSQGIPGLSFPSLSFTQPAQGSSRNLKRPVASDFDSYPPRFDQLKRTRTEERLVIDVSDDEDVEMEIGSPIDEVAPSADSSGVSARQPLSAFPPLSDTPSRRQRESPASSSAPTPPVHGARIDLLHKRIEETKRLIAEAEAKKAAKKATTPTSPKPSSPVAQTVNLPNIPETTVDGGRTLSIRRDRIVSHELPRVTATLKEKQDRLRLLAAEIAQLEREVQADLDEQQKLTAEMECLVESPTPIPSEPEKRPQSRDGKYSGQETQPAQSHVVSPQLGQVTTPNSQQDFTEKRLDETQLPSSRQSPAPGVNGYMNTELNVDEALQAAILTDNTHTMDLQMVDADMPGPVTDNTLVSESIAADGLPESLEPRDLAQMSSNEVERDTEETPKATVMDADISTDAMTESIPPAISAPESESDAESSDSDVSMQQSPPELSQSDEESYEPTPPRISDSHGAQADEQNSTEVMKLSPFPSDFPLTKCQVVDDISDEPNPNHTAADRTRQERENTHNEVKNRSYEEPLLLTTSQDAQGSTPPMEDLLSYKSPLSYFRAYRFHPKYFEEVPGGLKSMTFSAKIDPMREVCPSALAGEPCPKGPSCEYQHFDSMVLPDAEIITQLGSAEMFVGETKTQFITGLKRVLNELKANKVKDFDRITKAIVKHRQEFLGDKTKVLALDSSTT</sequence>
<gene>
    <name evidence="1" type="ORF">O1611_g301</name>
</gene>
<reference evidence="1" key="1">
    <citation type="submission" date="2022-12" db="EMBL/GenBank/DDBJ databases">
        <title>Genome Sequence of Lasiodiplodia mahajangana.</title>
        <authorList>
            <person name="Buettner E."/>
        </authorList>
    </citation>
    <scope>NUCLEOTIDE SEQUENCE</scope>
    <source>
        <strain evidence="1">VT137</strain>
    </source>
</reference>
<keyword evidence="2" id="KW-1185">Reference proteome</keyword>
<evidence type="ECO:0000313" key="1">
    <source>
        <dbReference type="EMBL" id="KAJ8133333.1"/>
    </source>
</evidence>
<evidence type="ECO:0000313" key="2">
    <source>
        <dbReference type="Proteomes" id="UP001153332"/>
    </source>
</evidence>
<proteinExistence type="predicted"/>
<dbReference type="Proteomes" id="UP001153332">
    <property type="component" value="Unassembled WGS sequence"/>
</dbReference>
<accession>A0ACC2K1B7</accession>
<dbReference type="EMBL" id="JAPUUL010000022">
    <property type="protein sequence ID" value="KAJ8133333.1"/>
    <property type="molecule type" value="Genomic_DNA"/>
</dbReference>